<name>A0A4S5EPX7_9ACTN</name>
<dbReference type="AlphaFoldDB" id="A0A4S5EPX7"/>
<feature type="region of interest" description="Disordered" evidence="1">
    <location>
        <begin position="1"/>
        <end position="20"/>
    </location>
</feature>
<organism evidence="2 3">
    <name type="scientific">Candidatus Frankia alpina</name>
    <dbReference type="NCBI Taxonomy" id="2699483"/>
    <lineage>
        <taxon>Bacteria</taxon>
        <taxon>Bacillati</taxon>
        <taxon>Actinomycetota</taxon>
        <taxon>Actinomycetes</taxon>
        <taxon>Frankiales</taxon>
        <taxon>Frankiaceae</taxon>
        <taxon>Frankia</taxon>
    </lineage>
</organism>
<protein>
    <recommendedName>
        <fullName evidence="4">Arc-like DNA binding domain-containing protein</fullName>
    </recommendedName>
</protein>
<dbReference type="Proteomes" id="UP000305282">
    <property type="component" value="Unassembled WGS sequence"/>
</dbReference>
<reference evidence="2 3" key="1">
    <citation type="submission" date="2019-04" db="EMBL/GenBank/DDBJ databases">
        <title>Draft genome sequences for three unisolated Alnus-infective Frankia Sp+ strains, AgTrS, AiOr and AvVan, the first sequenced Frankia strains able to sporulate in-planta.</title>
        <authorList>
            <person name="Bethencourt L."/>
            <person name="Vautrin F."/>
            <person name="Taib N."/>
            <person name="Dubost A."/>
            <person name="Castro-Garcia L."/>
            <person name="Imbaud O."/>
            <person name="Abrouk D."/>
            <person name="Fournier P."/>
            <person name="Briolay J."/>
            <person name="Nguyen A."/>
            <person name="Normand P."/>
            <person name="Fernandez M.P."/>
            <person name="Brochier-Armanet C."/>
            <person name="Herrera-Belaroussi A."/>
        </authorList>
    </citation>
    <scope>NUCLEOTIDE SEQUENCE [LARGE SCALE GENOMIC DNA]</scope>
    <source>
        <strain evidence="2 3">AvVan</strain>
    </source>
</reference>
<comment type="caution">
    <text evidence="2">The sequence shown here is derived from an EMBL/GenBank/DDBJ whole genome shotgun (WGS) entry which is preliminary data.</text>
</comment>
<dbReference type="InterPro" id="IPR013321">
    <property type="entry name" value="Arc_rbn_hlx_hlx"/>
</dbReference>
<dbReference type="SUPFAM" id="SSF47598">
    <property type="entry name" value="Ribbon-helix-helix"/>
    <property type="match status" value="1"/>
</dbReference>
<gene>
    <name evidence="2" type="ORF">E7Y31_11635</name>
</gene>
<dbReference type="RefSeq" id="WP_136448176.1">
    <property type="nucleotide sequence ID" value="NZ_SSXH01000249.1"/>
</dbReference>
<keyword evidence="3" id="KW-1185">Reference proteome</keyword>
<evidence type="ECO:0000313" key="3">
    <source>
        <dbReference type="Proteomes" id="UP000305282"/>
    </source>
</evidence>
<dbReference type="Gene3D" id="1.10.1220.10">
    <property type="entry name" value="Met repressor-like"/>
    <property type="match status" value="1"/>
</dbReference>
<accession>A0A4S5EPX7</accession>
<dbReference type="EMBL" id="SSXH01000249">
    <property type="protein sequence ID" value="THJ74405.1"/>
    <property type="molecule type" value="Genomic_DNA"/>
</dbReference>
<dbReference type="InterPro" id="IPR010985">
    <property type="entry name" value="Ribbon_hlx_hlx"/>
</dbReference>
<sequence length="83" mass="9124">MDSSRRARRPAGLTDDQMDRRSYARSARMELLMPPELKARIRAAAAADGRTALPWVLDVLERALPPELELTGGETAEEASMAS</sequence>
<evidence type="ECO:0008006" key="4">
    <source>
        <dbReference type="Google" id="ProtNLM"/>
    </source>
</evidence>
<proteinExistence type="predicted"/>
<dbReference type="GO" id="GO:0006355">
    <property type="term" value="P:regulation of DNA-templated transcription"/>
    <property type="evidence" value="ECO:0007669"/>
    <property type="project" value="InterPro"/>
</dbReference>
<evidence type="ECO:0000313" key="2">
    <source>
        <dbReference type="EMBL" id="THJ74405.1"/>
    </source>
</evidence>
<evidence type="ECO:0000256" key="1">
    <source>
        <dbReference type="SAM" id="MobiDB-lite"/>
    </source>
</evidence>